<keyword evidence="3" id="KW-1185">Reference proteome</keyword>
<keyword evidence="1" id="KW-0812">Transmembrane</keyword>
<keyword evidence="1" id="KW-0472">Membrane</keyword>
<evidence type="ECO:0000313" key="3">
    <source>
        <dbReference type="Proteomes" id="UP000591131"/>
    </source>
</evidence>
<feature type="non-terminal residue" evidence="2">
    <location>
        <position position="1"/>
    </location>
</feature>
<dbReference type="InterPro" id="IPR036259">
    <property type="entry name" value="MFS_trans_sf"/>
</dbReference>
<dbReference type="AlphaFoldDB" id="A0A7J6LUQ2"/>
<dbReference type="InterPro" id="IPR011701">
    <property type="entry name" value="MFS"/>
</dbReference>
<gene>
    <name evidence="2" type="ORF">FOL47_005980</name>
</gene>
<dbReference type="Pfam" id="PF07690">
    <property type="entry name" value="MFS_1"/>
    <property type="match status" value="1"/>
</dbReference>
<dbReference type="Proteomes" id="UP000591131">
    <property type="component" value="Unassembled WGS sequence"/>
</dbReference>
<sequence length="175" mass="19315">ATAYWGLTLFLPGFLVESGLDPDFNFFLMVLCEIPGAVTIAFMFRRLSMRVSLYIFLGCASLASLSCTLASYFALPIAVAVASCLIYFFLIPSWCIIYVLTPAVYPPRYRGSASGLLNTVAVITGLVSPFLSAVISETSEGRQWLYMAVWTVVVGLNFMVTFLWLRVKNERGCDA</sequence>
<keyword evidence="1" id="KW-1133">Transmembrane helix</keyword>
<feature type="transmembrane region" description="Helical" evidence="1">
    <location>
        <begin position="24"/>
        <end position="44"/>
    </location>
</feature>
<protein>
    <recommendedName>
        <fullName evidence="4">MFS transporter</fullName>
    </recommendedName>
</protein>
<feature type="transmembrane region" description="Helical" evidence="1">
    <location>
        <begin position="79"/>
        <end position="101"/>
    </location>
</feature>
<comment type="caution">
    <text evidence="2">The sequence shown here is derived from an EMBL/GenBank/DDBJ whole genome shotgun (WGS) entry which is preliminary data.</text>
</comment>
<feature type="transmembrane region" description="Helical" evidence="1">
    <location>
        <begin position="51"/>
        <end position="73"/>
    </location>
</feature>
<feature type="transmembrane region" description="Helical" evidence="1">
    <location>
        <begin position="113"/>
        <end position="132"/>
    </location>
</feature>
<name>A0A7J6LUQ2_PERCH</name>
<organism evidence="2 3">
    <name type="scientific">Perkinsus chesapeaki</name>
    <name type="common">Clam parasite</name>
    <name type="synonym">Perkinsus andrewsi</name>
    <dbReference type="NCBI Taxonomy" id="330153"/>
    <lineage>
        <taxon>Eukaryota</taxon>
        <taxon>Sar</taxon>
        <taxon>Alveolata</taxon>
        <taxon>Perkinsozoa</taxon>
        <taxon>Perkinsea</taxon>
        <taxon>Perkinsida</taxon>
        <taxon>Perkinsidae</taxon>
        <taxon>Perkinsus</taxon>
    </lineage>
</organism>
<dbReference type="GO" id="GO:0022857">
    <property type="term" value="F:transmembrane transporter activity"/>
    <property type="evidence" value="ECO:0007669"/>
    <property type="project" value="InterPro"/>
</dbReference>
<accession>A0A7J6LUQ2</accession>
<evidence type="ECO:0000256" key="1">
    <source>
        <dbReference type="SAM" id="Phobius"/>
    </source>
</evidence>
<dbReference type="OrthoDB" id="2985014at2759"/>
<reference evidence="2 3" key="1">
    <citation type="submission" date="2020-04" db="EMBL/GenBank/DDBJ databases">
        <title>Perkinsus chesapeaki whole genome sequence.</title>
        <authorList>
            <person name="Bogema D.R."/>
        </authorList>
    </citation>
    <scope>NUCLEOTIDE SEQUENCE [LARGE SCALE GENOMIC DNA]</scope>
    <source>
        <strain evidence="2">ATCC PRA-425</strain>
    </source>
</reference>
<dbReference type="EMBL" id="JAAPAO010000330">
    <property type="protein sequence ID" value="KAF4662987.1"/>
    <property type="molecule type" value="Genomic_DNA"/>
</dbReference>
<evidence type="ECO:0000313" key="2">
    <source>
        <dbReference type="EMBL" id="KAF4662987.1"/>
    </source>
</evidence>
<evidence type="ECO:0008006" key="4">
    <source>
        <dbReference type="Google" id="ProtNLM"/>
    </source>
</evidence>
<feature type="transmembrane region" description="Helical" evidence="1">
    <location>
        <begin position="144"/>
        <end position="165"/>
    </location>
</feature>
<dbReference type="SUPFAM" id="SSF103473">
    <property type="entry name" value="MFS general substrate transporter"/>
    <property type="match status" value="1"/>
</dbReference>
<dbReference type="Gene3D" id="1.20.1250.20">
    <property type="entry name" value="MFS general substrate transporter like domains"/>
    <property type="match status" value="1"/>
</dbReference>
<proteinExistence type="predicted"/>